<dbReference type="RefSeq" id="WP_065254276.1">
    <property type="nucleotide sequence ID" value="NZ_MAPZ01000010.1"/>
</dbReference>
<comment type="caution">
    <text evidence="1">The sequence shown here is derived from an EMBL/GenBank/DDBJ whole genome shotgun (WGS) entry which is preliminary data.</text>
</comment>
<accession>A0A1B8RSQ1</accession>
<sequence length="238" mass="27740">MEIREFDFLAEEVPGAASEIREALDLLYSSIDSALDEVGDKIFKETKKRNFSRIKDLSVKCESVSKLNSSIQEAINYLDGLIEVKEDEEEKARKDEFIERSITNYKDYEVDNEIEHNLYEDLTFKRPCAIKIDGKKFEVKDWKKALITTLEYLSIKDINLIKGFPDDPKMNGKKVIYFSRVELPNMRSVQLIKGADIYITTNLSANSIRNLIIKCLKKYNMKISDFKIYFRADYSDLH</sequence>
<dbReference type="OrthoDB" id="1903286at2"/>
<evidence type="ECO:0000313" key="2">
    <source>
        <dbReference type="Proteomes" id="UP000092714"/>
    </source>
</evidence>
<dbReference type="EMBL" id="MAPZ01000010">
    <property type="protein sequence ID" value="OBY11858.1"/>
    <property type="molecule type" value="Genomic_DNA"/>
</dbReference>
<protein>
    <submittedName>
        <fullName evidence="1">Uncharacterized protein</fullName>
    </submittedName>
</protein>
<gene>
    <name evidence="1" type="ORF">CP373A1_02735</name>
</gene>
<organism evidence="1 2">
    <name type="scientific">Clostridium paraputrificum</name>
    <dbReference type="NCBI Taxonomy" id="29363"/>
    <lineage>
        <taxon>Bacteria</taxon>
        <taxon>Bacillati</taxon>
        <taxon>Bacillota</taxon>
        <taxon>Clostridia</taxon>
        <taxon>Eubacteriales</taxon>
        <taxon>Clostridiaceae</taxon>
        <taxon>Clostridium</taxon>
    </lineage>
</organism>
<dbReference type="AlphaFoldDB" id="A0A1B8RSQ1"/>
<proteinExistence type="predicted"/>
<dbReference type="Proteomes" id="UP000092714">
    <property type="component" value="Unassembled WGS sequence"/>
</dbReference>
<keyword evidence="2" id="KW-1185">Reference proteome</keyword>
<evidence type="ECO:0000313" key="1">
    <source>
        <dbReference type="EMBL" id="OBY11858.1"/>
    </source>
</evidence>
<reference evidence="1 2" key="1">
    <citation type="submission" date="2016-06" db="EMBL/GenBank/DDBJ databases">
        <authorList>
            <person name="Kjaerup R.B."/>
            <person name="Dalgaard T.S."/>
            <person name="Juul-Madsen H.R."/>
        </authorList>
    </citation>
    <scope>NUCLEOTIDE SEQUENCE [LARGE SCALE GENOMIC DNA]</scope>
    <source>
        <strain evidence="1 2">373-A1</strain>
    </source>
</reference>
<name>A0A1B8RSQ1_9CLOT</name>